<evidence type="ECO:0008006" key="3">
    <source>
        <dbReference type="Google" id="ProtNLM"/>
    </source>
</evidence>
<name>A0A0N7J7B1_PHOVU</name>
<reference evidence="1 2" key="2">
    <citation type="journal article" date="2016" name="Genome Biol. Evol.">
        <title>Extensive mobilome-driven genome diversification in mouse gut-associated Bacteroides vulgatus mpk.</title>
        <authorList>
            <person name="Lange A."/>
            <person name="Beier S."/>
            <person name="Steimle A."/>
            <person name="Autenrieth I.B."/>
            <person name="Huson D.H."/>
            <person name="Frick J.S."/>
        </authorList>
    </citation>
    <scope>NUCLEOTIDE SEQUENCE [LARGE SCALE GENOMIC DNA]</scope>
    <source>
        <strain evidence="2">mpk</strain>
    </source>
</reference>
<proteinExistence type="predicted"/>
<reference evidence="2" key="1">
    <citation type="submission" date="2015-10" db="EMBL/GenBank/DDBJ databases">
        <title>Extensive mobilome-driven genome diversification in gut-associated Bacteroides vulgatus mpk.</title>
        <authorList>
            <person name="Beier S."/>
            <person name="Lange A."/>
            <person name="Huson D.H."/>
            <person name="Frick J.-S."/>
            <person name="Autenrieth I.B."/>
        </authorList>
    </citation>
    <scope>NUCLEOTIDE SEQUENCE [LARGE SCALE GENOMIC DNA]</scope>
    <source>
        <strain evidence="2">mpk</strain>
    </source>
</reference>
<organism evidence="1 2">
    <name type="scientific">Phocaeicola vulgatus</name>
    <name type="common">Bacteroides vulgatus</name>
    <dbReference type="NCBI Taxonomy" id="821"/>
    <lineage>
        <taxon>Bacteria</taxon>
        <taxon>Pseudomonadati</taxon>
        <taxon>Bacteroidota</taxon>
        <taxon>Bacteroidia</taxon>
        <taxon>Bacteroidales</taxon>
        <taxon>Bacteroidaceae</taxon>
        <taxon>Phocaeicola</taxon>
    </lineage>
</organism>
<dbReference type="EMBL" id="CP013020">
    <property type="protein sequence ID" value="ALK84674.1"/>
    <property type="molecule type" value="Genomic_DNA"/>
</dbReference>
<evidence type="ECO:0000313" key="2">
    <source>
        <dbReference type="Proteomes" id="UP000061587"/>
    </source>
</evidence>
<dbReference type="SUPFAM" id="SSF56935">
    <property type="entry name" value="Porins"/>
    <property type="match status" value="1"/>
</dbReference>
<evidence type="ECO:0000313" key="1">
    <source>
        <dbReference type="EMBL" id="ALK84674.1"/>
    </source>
</evidence>
<accession>A0A0N7J7B1</accession>
<dbReference type="Pfam" id="PF19577">
    <property type="entry name" value="DcaP"/>
    <property type="match status" value="1"/>
</dbReference>
<dbReference type="Gene3D" id="2.40.160.10">
    <property type="entry name" value="Porin"/>
    <property type="match status" value="1"/>
</dbReference>
<dbReference type="InterPro" id="IPR045748">
    <property type="entry name" value="DcaP"/>
</dbReference>
<dbReference type="Proteomes" id="UP000061587">
    <property type="component" value="Chromosome"/>
</dbReference>
<dbReference type="InterPro" id="IPR023614">
    <property type="entry name" value="Porin_dom_sf"/>
</dbReference>
<dbReference type="AlphaFoldDB" id="A0A0N7J7B1"/>
<protein>
    <recommendedName>
        <fullName evidence="3">Porin subfamily</fullName>
    </recommendedName>
</protein>
<dbReference type="PATRIC" id="fig|821.40.peg.2484"/>
<sequence length="438" mass="49160">MTIYLNLTFMKSIFKSMSCLVLGAMIVTSMFAQQKKLYPELEGPGPVVIISKDKNGKEELINVFEETQRPHFHDPRAPRFLLTDQQGKFALGIGGYLKTTMEYDFNGIVDDVDFIPALIPQPGSTSVRNQFQMDASTSTIFLKLVGRTKHLGNFIVYTAGNFRGSGKTFELQNAYLSFLGFTMGDDTGLFMDLAAAPPTIDFQGPDGMTFYRATQLRYEANVMKGLKVGVGVEMPSVDGTPAQDVRIGKQRMPDIPAYVQYSWAKASHIRVGGILRSMTYEDQVNNKAKSLTGWGIQASGTARLGGFQLYGQYTYGRGIAQYLNDISNLNVDIVPLADESGRMQVLPMKGWYAGLQYNFSKRVFASATYSQSRLFTEDCYAHFNETQYKKGQYLVANVFWNVSHNLQVGAEYLHGWRENFNDVNREANRINLSAQYNF</sequence>
<gene>
    <name evidence="1" type="ORF">BvMPK_2073</name>
</gene>